<gene>
    <name evidence="3" type="ORF">QBC42DRAFT_349881</name>
</gene>
<organism evidence="3 4">
    <name type="scientific">Cladorrhinum samala</name>
    <dbReference type="NCBI Taxonomy" id="585594"/>
    <lineage>
        <taxon>Eukaryota</taxon>
        <taxon>Fungi</taxon>
        <taxon>Dikarya</taxon>
        <taxon>Ascomycota</taxon>
        <taxon>Pezizomycotina</taxon>
        <taxon>Sordariomycetes</taxon>
        <taxon>Sordariomycetidae</taxon>
        <taxon>Sordariales</taxon>
        <taxon>Podosporaceae</taxon>
        <taxon>Cladorrhinum</taxon>
    </lineage>
</organism>
<evidence type="ECO:0000313" key="3">
    <source>
        <dbReference type="EMBL" id="KAK4458146.1"/>
    </source>
</evidence>
<keyword evidence="4" id="KW-1185">Reference proteome</keyword>
<dbReference type="Pfam" id="PF08881">
    <property type="entry name" value="CVNH"/>
    <property type="match status" value="1"/>
</dbReference>
<dbReference type="Proteomes" id="UP001321749">
    <property type="component" value="Unassembled WGS sequence"/>
</dbReference>
<reference evidence="3" key="1">
    <citation type="journal article" date="2023" name="Mol. Phylogenet. Evol.">
        <title>Genome-scale phylogeny and comparative genomics of the fungal order Sordariales.</title>
        <authorList>
            <person name="Hensen N."/>
            <person name="Bonometti L."/>
            <person name="Westerberg I."/>
            <person name="Brannstrom I.O."/>
            <person name="Guillou S."/>
            <person name="Cros-Aarteil S."/>
            <person name="Calhoun S."/>
            <person name="Haridas S."/>
            <person name="Kuo A."/>
            <person name="Mondo S."/>
            <person name="Pangilinan J."/>
            <person name="Riley R."/>
            <person name="LaButti K."/>
            <person name="Andreopoulos B."/>
            <person name="Lipzen A."/>
            <person name="Chen C."/>
            <person name="Yan M."/>
            <person name="Daum C."/>
            <person name="Ng V."/>
            <person name="Clum A."/>
            <person name="Steindorff A."/>
            <person name="Ohm R.A."/>
            <person name="Martin F."/>
            <person name="Silar P."/>
            <person name="Natvig D.O."/>
            <person name="Lalanne C."/>
            <person name="Gautier V."/>
            <person name="Ament-Velasquez S.L."/>
            <person name="Kruys A."/>
            <person name="Hutchinson M.I."/>
            <person name="Powell A.J."/>
            <person name="Barry K."/>
            <person name="Miller A.N."/>
            <person name="Grigoriev I.V."/>
            <person name="Debuchy R."/>
            <person name="Gladieux P."/>
            <person name="Hiltunen Thoren M."/>
            <person name="Johannesson H."/>
        </authorList>
    </citation>
    <scope>NUCLEOTIDE SEQUENCE</scope>
    <source>
        <strain evidence="3">PSN324</strain>
    </source>
</reference>
<keyword evidence="1" id="KW-0732">Signal</keyword>
<dbReference type="SUPFAM" id="SSF51322">
    <property type="entry name" value="Cyanovirin-N"/>
    <property type="match status" value="1"/>
</dbReference>
<dbReference type="EMBL" id="MU865081">
    <property type="protein sequence ID" value="KAK4458146.1"/>
    <property type="molecule type" value="Genomic_DNA"/>
</dbReference>
<accession>A0AAV9HE01</accession>
<evidence type="ECO:0000313" key="4">
    <source>
        <dbReference type="Proteomes" id="UP001321749"/>
    </source>
</evidence>
<feature type="domain" description="Cyanovirin-N" evidence="2">
    <location>
        <begin position="24"/>
        <end position="125"/>
    </location>
</feature>
<name>A0AAV9HE01_9PEZI</name>
<evidence type="ECO:0000256" key="1">
    <source>
        <dbReference type="SAM" id="SignalP"/>
    </source>
</evidence>
<feature type="signal peptide" evidence="1">
    <location>
        <begin position="1"/>
        <end position="20"/>
    </location>
</feature>
<comment type="caution">
    <text evidence="3">The sequence shown here is derived from an EMBL/GenBank/DDBJ whole genome shotgun (WGS) entry which is preliminary data.</text>
</comment>
<evidence type="ECO:0000259" key="2">
    <source>
        <dbReference type="Pfam" id="PF08881"/>
    </source>
</evidence>
<feature type="chain" id="PRO_5043832813" description="Cyanovirin-N domain-containing protein" evidence="1">
    <location>
        <begin position="21"/>
        <end position="135"/>
    </location>
</feature>
<dbReference type="AlphaFoldDB" id="A0AAV9HE01"/>
<dbReference type="InterPro" id="IPR036673">
    <property type="entry name" value="Cyanovirin-N_sf"/>
</dbReference>
<dbReference type="Gene3D" id="2.30.60.10">
    <property type="entry name" value="Cyanovirin-N"/>
    <property type="match status" value="1"/>
</dbReference>
<proteinExistence type="predicted"/>
<reference evidence="3" key="2">
    <citation type="submission" date="2023-06" db="EMBL/GenBank/DDBJ databases">
        <authorList>
            <consortium name="Lawrence Berkeley National Laboratory"/>
            <person name="Mondo S.J."/>
            <person name="Hensen N."/>
            <person name="Bonometti L."/>
            <person name="Westerberg I."/>
            <person name="Brannstrom I.O."/>
            <person name="Guillou S."/>
            <person name="Cros-Aarteil S."/>
            <person name="Calhoun S."/>
            <person name="Haridas S."/>
            <person name="Kuo A."/>
            <person name="Pangilinan J."/>
            <person name="Riley R."/>
            <person name="Labutti K."/>
            <person name="Andreopoulos B."/>
            <person name="Lipzen A."/>
            <person name="Chen C."/>
            <person name="Yanf M."/>
            <person name="Daum C."/>
            <person name="Ng V."/>
            <person name="Clum A."/>
            <person name="Steindorff A."/>
            <person name="Ohm R."/>
            <person name="Martin F."/>
            <person name="Silar P."/>
            <person name="Natvig D."/>
            <person name="Lalanne C."/>
            <person name="Gautier V."/>
            <person name="Ament-Velasquez S.L."/>
            <person name="Kruys A."/>
            <person name="Hutchinson M.I."/>
            <person name="Powell A.J."/>
            <person name="Barry K."/>
            <person name="Miller A.N."/>
            <person name="Grigoriev I.V."/>
            <person name="Debuchy R."/>
            <person name="Gladieux P."/>
            <person name="Thoren M.H."/>
            <person name="Johannesson H."/>
        </authorList>
    </citation>
    <scope>NUCLEOTIDE SEQUENCE</scope>
    <source>
        <strain evidence="3">PSN324</strain>
    </source>
</reference>
<dbReference type="InterPro" id="IPR011058">
    <property type="entry name" value="Cyanovirin-N"/>
</dbReference>
<protein>
    <recommendedName>
        <fullName evidence="2">Cyanovirin-N domain-containing protein</fullName>
    </recommendedName>
</protein>
<sequence>MKFSVAFTLGLAALADLAAAEGNFKNTCKTDWYVEDGHYMVATCKRKDGSYMRTRQDMNLCIGYYKSSGVLLGQDNGRAWNNCINMQKAGAGSIKGSCKSRNGVGMWIESTLDINQFTTNQDGYLWCFGHRSAPH</sequence>